<organism evidence="8">
    <name type="scientific">Strombidium inclinatum</name>
    <dbReference type="NCBI Taxonomy" id="197538"/>
    <lineage>
        <taxon>Eukaryota</taxon>
        <taxon>Sar</taxon>
        <taxon>Alveolata</taxon>
        <taxon>Ciliophora</taxon>
        <taxon>Intramacronucleata</taxon>
        <taxon>Spirotrichea</taxon>
        <taxon>Oligotrichia</taxon>
        <taxon>Strombidiidae</taxon>
        <taxon>Strombidium</taxon>
    </lineage>
</organism>
<feature type="compositionally biased region" description="Basic and acidic residues" evidence="6">
    <location>
        <begin position="93"/>
        <end position="102"/>
    </location>
</feature>
<dbReference type="PRINTS" id="PR00792">
    <property type="entry name" value="PEPSIN"/>
</dbReference>
<dbReference type="EMBL" id="HBIH01032855">
    <property type="protein sequence ID" value="CAE0332497.1"/>
    <property type="molecule type" value="Transcribed_RNA"/>
</dbReference>
<dbReference type="Pfam" id="PF00026">
    <property type="entry name" value="Asp"/>
    <property type="match status" value="1"/>
</dbReference>
<keyword evidence="4 5" id="KW-0378">Hydrolase</keyword>
<protein>
    <recommendedName>
        <fullName evidence="7">Peptidase A1 domain-containing protein</fullName>
    </recommendedName>
</protein>
<dbReference type="InterPro" id="IPR001969">
    <property type="entry name" value="Aspartic_peptidase_AS"/>
</dbReference>
<proteinExistence type="inferred from homology"/>
<evidence type="ECO:0000256" key="1">
    <source>
        <dbReference type="ARBA" id="ARBA00007447"/>
    </source>
</evidence>
<dbReference type="GO" id="GO:0006508">
    <property type="term" value="P:proteolysis"/>
    <property type="evidence" value="ECO:0007669"/>
    <property type="project" value="UniProtKB-KW"/>
</dbReference>
<feature type="compositionally biased region" description="Basic and acidic residues" evidence="6">
    <location>
        <begin position="48"/>
        <end position="63"/>
    </location>
</feature>
<sequence length="474" mass="52623">MVVYDTGSDWLTVKACLTDQHCNKKIDKKKTMQKLGPDAAAAMEDEEEVKKLLKSDKEVEVTEGHPTGEPAQGSEEDSDNSGDGVLSPFSSQAKEKESKKQLTPEYQPDVVYTANKSMTGHTASSLGFPLSYGSADLNGFKYADVVCLNPLAYSSLKEVTPQVLKENFCIKDFKYQAVMEAKGLDGCDGILGLSPKDYGSHSILPMLKRNGLISRLLISFSNAFHESSFKSKFHEDRQSYMVFGGYNESQIVGGANGLFSMPLASKDLNSAKFWGVEGQGFMYGDKWVFDPEKDEPILAVIDSGTTLVILPYRVYEGLMMGIADKVRDDPSISFVCTRDQKSRDLGPCYFNNTRCEDITDKLEPMRFIFGGVVYEIKIQAFLKDVQNEGMVTAPPAPPKAGETYTGGCMFELRPSKDKDEPPGSQEHRFLMGNTFLKNFVSVYDYDQQQVKLGVSVHSEALAKAYPYKKGQFHR</sequence>
<comment type="similarity">
    <text evidence="1 5">Belongs to the peptidase A1 family.</text>
</comment>
<dbReference type="PANTHER" id="PTHR47966">
    <property type="entry name" value="BETA-SITE APP-CLEAVING ENZYME, ISOFORM A-RELATED"/>
    <property type="match status" value="1"/>
</dbReference>
<dbReference type="AlphaFoldDB" id="A0A7S3N3B0"/>
<dbReference type="SUPFAM" id="SSF50630">
    <property type="entry name" value="Acid proteases"/>
    <property type="match status" value="1"/>
</dbReference>
<dbReference type="PANTHER" id="PTHR47966:SF51">
    <property type="entry name" value="BETA-SITE APP-CLEAVING ENZYME, ISOFORM A-RELATED"/>
    <property type="match status" value="1"/>
</dbReference>
<keyword evidence="2 5" id="KW-0645">Protease</keyword>
<dbReference type="GO" id="GO:0004190">
    <property type="term" value="F:aspartic-type endopeptidase activity"/>
    <property type="evidence" value="ECO:0007669"/>
    <property type="project" value="UniProtKB-KW"/>
</dbReference>
<reference evidence="8" key="1">
    <citation type="submission" date="2021-01" db="EMBL/GenBank/DDBJ databases">
        <authorList>
            <person name="Corre E."/>
            <person name="Pelletier E."/>
            <person name="Niang G."/>
            <person name="Scheremetjew M."/>
            <person name="Finn R."/>
            <person name="Kale V."/>
            <person name="Holt S."/>
            <person name="Cochrane G."/>
            <person name="Meng A."/>
            <person name="Brown T."/>
            <person name="Cohen L."/>
        </authorList>
    </citation>
    <scope>NUCLEOTIDE SEQUENCE</scope>
    <source>
        <strain evidence="8">S3</strain>
    </source>
</reference>
<feature type="region of interest" description="Disordered" evidence="6">
    <location>
        <begin position="30"/>
        <end position="105"/>
    </location>
</feature>
<gene>
    <name evidence="8" type="ORF">SINC0208_LOCUS13133</name>
</gene>
<dbReference type="CDD" id="cd05471">
    <property type="entry name" value="pepsin_like"/>
    <property type="match status" value="1"/>
</dbReference>
<evidence type="ECO:0000256" key="6">
    <source>
        <dbReference type="SAM" id="MobiDB-lite"/>
    </source>
</evidence>
<dbReference type="InterPro" id="IPR001461">
    <property type="entry name" value="Aspartic_peptidase_A1"/>
</dbReference>
<evidence type="ECO:0000256" key="5">
    <source>
        <dbReference type="RuleBase" id="RU000454"/>
    </source>
</evidence>
<evidence type="ECO:0000256" key="3">
    <source>
        <dbReference type="ARBA" id="ARBA00022750"/>
    </source>
</evidence>
<dbReference type="PROSITE" id="PS51767">
    <property type="entry name" value="PEPTIDASE_A1"/>
    <property type="match status" value="1"/>
</dbReference>
<dbReference type="InterPro" id="IPR033121">
    <property type="entry name" value="PEPTIDASE_A1"/>
</dbReference>
<dbReference type="InterPro" id="IPR021109">
    <property type="entry name" value="Peptidase_aspartic_dom_sf"/>
</dbReference>
<dbReference type="InterPro" id="IPR034164">
    <property type="entry name" value="Pepsin-like_dom"/>
</dbReference>
<accession>A0A7S3N3B0</accession>
<evidence type="ECO:0000313" key="8">
    <source>
        <dbReference type="EMBL" id="CAE0332497.1"/>
    </source>
</evidence>
<evidence type="ECO:0000256" key="2">
    <source>
        <dbReference type="ARBA" id="ARBA00022670"/>
    </source>
</evidence>
<keyword evidence="3 5" id="KW-0064">Aspartyl protease</keyword>
<dbReference type="Gene3D" id="2.40.70.10">
    <property type="entry name" value="Acid Proteases"/>
    <property type="match status" value="2"/>
</dbReference>
<evidence type="ECO:0000256" key="4">
    <source>
        <dbReference type="ARBA" id="ARBA00022801"/>
    </source>
</evidence>
<name>A0A7S3N3B0_9SPIT</name>
<feature type="domain" description="Peptidase A1" evidence="7">
    <location>
        <begin position="1"/>
        <end position="453"/>
    </location>
</feature>
<dbReference type="PROSITE" id="PS00141">
    <property type="entry name" value="ASP_PROTEASE"/>
    <property type="match status" value="1"/>
</dbReference>
<evidence type="ECO:0000259" key="7">
    <source>
        <dbReference type="PROSITE" id="PS51767"/>
    </source>
</evidence>